<organism evidence="1 2">
    <name type="scientific">Nocardia aurea</name>
    <dbReference type="NCBI Taxonomy" id="2144174"/>
    <lineage>
        <taxon>Bacteria</taxon>
        <taxon>Bacillati</taxon>
        <taxon>Actinomycetota</taxon>
        <taxon>Actinomycetes</taxon>
        <taxon>Mycobacteriales</taxon>
        <taxon>Nocardiaceae</taxon>
        <taxon>Nocardia</taxon>
    </lineage>
</organism>
<protein>
    <submittedName>
        <fullName evidence="1">Uncharacterized protein</fullName>
    </submittedName>
</protein>
<reference evidence="1 2" key="1">
    <citation type="submission" date="2024-06" db="EMBL/GenBank/DDBJ databases">
        <title>The Natural Products Discovery Center: Release of the First 8490 Sequenced Strains for Exploring Actinobacteria Biosynthetic Diversity.</title>
        <authorList>
            <person name="Kalkreuter E."/>
            <person name="Kautsar S.A."/>
            <person name="Yang D."/>
            <person name="Bader C.D."/>
            <person name="Teijaro C.N."/>
            <person name="Fluegel L."/>
            <person name="Davis C.M."/>
            <person name="Simpson J.R."/>
            <person name="Lauterbach L."/>
            <person name="Steele A.D."/>
            <person name="Gui C."/>
            <person name="Meng S."/>
            <person name="Li G."/>
            <person name="Viehrig K."/>
            <person name="Ye F."/>
            <person name="Su P."/>
            <person name="Kiefer A.F."/>
            <person name="Nichols A."/>
            <person name="Cepeda A.J."/>
            <person name="Yan W."/>
            <person name="Fan B."/>
            <person name="Jiang Y."/>
            <person name="Adhikari A."/>
            <person name="Zheng C.-J."/>
            <person name="Schuster L."/>
            <person name="Cowan T.M."/>
            <person name="Smanski M.J."/>
            <person name="Chevrette M.G."/>
            <person name="De Carvalho L.P.S."/>
            <person name="Shen B."/>
        </authorList>
    </citation>
    <scope>NUCLEOTIDE SEQUENCE [LARGE SCALE GENOMIC DNA]</scope>
    <source>
        <strain evidence="1 2">NPDC050403</strain>
    </source>
</reference>
<dbReference type="RefSeq" id="WP_355083363.1">
    <property type="nucleotide sequence ID" value="NZ_JBEXKW010000003.1"/>
</dbReference>
<evidence type="ECO:0000313" key="2">
    <source>
        <dbReference type="Proteomes" id="UP001551695"/>
    </source>
</evidence>
<keyword evidence="2" id="KW-1185">Reference proteome</keyword>
<gene>
    <name evidence="1" type="ORF">AB0I48_00665</name>
</gene>
<evidence type="ECO:0000313" key="1">
    <source>
        <dbReference type="EMBL" id="MEV0706059.1"/>
    </source>
</evidence>
<comment type="caution">
    <text evidence="1">The sequence shown here is derived from an EMBL/GenBank/DDBJ whole genome shotgun (WGS) entry which is preliminary data.</text>
</comment>
<name>A0ABV3FKW6_9NOCA</name>
<proteinExistence type="predicted"/>
<sequence length="150" mass="15992">MRRQSRPAPVVGLLDRRTADHPVTWVVGAPDTGALEHAVRIRARDLRDAQRQSARVRAGSSAPPLVLLDIDVLVDISADAARGHLPDSSDIADDPPISSTSYVGTVTGLCGLIRDLHVLGIADGVLLIPLRPDPTVDLVRSSLPLFFTPS</sequence>
<dbReference type="Proteomes" id="UP001551695">
    <property type="component" value="Unassembled WGS sequence"/>
</dbReference>
<accession>A0ABV3FKW6</accession>
<dbReference type="EMBL" id="JBFAKC010000001">
    <property type="protein sequence ID" value="MEV0706059.1"/>
    <property type="molecule type" value="Genomic_DNA"/>
</dbReference>